<name>A0A2P8D6E4_9BACT</name>
<comment type="caution">
    <text evidence="3">The sequence shown here is derived from an EMBL/GenBank/DDBJ whole genome shotgun (WGS) entry which is preliminary data.</text>
</comment>
<reference evidence="3 4" key="1">
    <citation type="submission" date="2018-03" db="EMBL/GenBank/DDBJ databases">
        <title>Genomic Encyclopedia of Type Strains, Phase III (KMG-III): the genomes of soil and plant-associated and newly described type strains.</title>
        <authorList>
            <person name="Whitman W."/>
        </authorList>
    </citation>
    <scope>NUCLEOTIDE SEQUENCE [LARGE SCALE GENOMIC DNA]</scope>
    <source>
        <strain evidence="3 4">CGMCC 1.12700</strain>
    </source>
</reference>
<dbReference type="Gene3D" id="2.180.10.10">
    <property type="entry name" value="RHS repeat-associated core"/>
    <property type="match status" value="1"/>
</dbReference>
<dbReference type="Pfam" id="PF20041">
    <property type="entry name" value="DUF6443"/>
    <property type="match status" value="1"/>
</dbReference>
<evidence type="ECO:0000256" key="1">
    <source>
        <dbReference type="SAM" id="SignalP"/>
    </source>
</evidence>
<dbReference type="InterPro" id="IPR045619">
    <property type="entry name" value="DUF6443"/>
</dbReference>
<evidence type="ECO:0000259" key="2">
    <source>
        <dbReference type="Pfam" id="PF20041"/>
    </source>
</evidence>
<feature type="signal peptide" evidence="1">
    <location>
        <begin position="1"/>
        <end position="23"/>
    </location>
</feature>
<feature type="non-terminal residue" evidence="3">
    <location>
        <position position="448"/>
    </location>
</feature>
<dbReference type="RefSeq" id="WP_245882089.1">
    <property type="nucleotide sequence ID" value="NZ_PYGD01000003.1"/>
</dbReference>
<feature type="domain" description="DUF6443" evidence="2">
    <location>
        <begin position="66"/>
        <end position="190"/>
    </location>
</feature>
<sequence>MKLSKHTLLWAALTVLIRTVSVAQPSGNIPVSDSPSTAVQAPYPGLVNMANPGKYNYIQSITPDQPLQSLPASGYQYRQQRDYFDGLGRPLQSIQRRAHADGNDIIQVHVYDSLGRERYQYLPYANQPFANQVPGTIQLHVNTMMRNFYDLAGPDEAPYSRTDYEASVLSRPLKQLQPGRAWVGGNRGVRNLFRFNTPGEVMLWNIDRALHAKPYVNGTYNAGELSVTETTDEDGRINQEFKDKDGRLVLQKRYVNNPVPYYAHTGYACTYYVYDDQGRLRFVIPPQAVYNMPVGWDVDPIREFCYSYEYDRRGRLIERKIPGKAVEEFVYDDRDRQIFSRDGNQKQNNQWAFTIYDASDRPVITGLGAFTSPRDVLQGLVDDPAVVYPPPDMWAYIKNYSLYNTYPTQINGATILGYTYYDDYSQLPGFSYDATQYNGELPAASQPQ</sequence>
<evidence type="ECO:0000313" key="4">
    <source>
        <dbReference type="Proteomes" id="UP000240572"/>
    </source>
</evidence>
<dbReference type="AlphaFoldDB" id="A0A2P8D6E4"/>
<keyword evidence="1" id="KW-0732">Signal</keyword>
<proteinExistence type="predicted"/>
<evidence type="ECO:0000313" key="3">
    <source>
        <dbReference type="EMBL" id="PSK92795.1"/>
    </source>
</evidence>
<gene>
    <name evidence="3" type="ORF">B0I18_103378</name>
</gene>
<dbReference type="EMBL" id="PYGD01000003">
    <property type="protein sequence ID" value="PSK92795.1"/>
    <property type="molecule type" value="Genomic_DNA"/>
</dbReference>
<feature type="chain" id="PRO_5015134359" evidence="1">
    <location>
        <begin position="24"/>
        <end position="448"/>
    </location>
</feature>
<dbReference type="Proteomes" id="UP000240572">
    <property type="component" value="Unassembled WGS sequence"/>
</dbReference>
<protein>
    <submittedName>
        <fullName evidence="3">YD repeat-containing protein</fullName>
    </submittedName>
</protein>
<organism evidence="3 4">
    <name type="scientific">Taibaiella chishuiensis</name>
    <dbReference type="NCBI Taxonomy" id="1434707"/>
    <lineage>
        <taxon>Bacteria</taxon>
        <taxon>Pseudomonadati</taxon>
        <taxon>Bacteroidota</taxon>
        <taxon>Chitinophagia</taxon>
        <taxon>Chitinophagales</taxon>
        <taxon>Chitinophagaceae</taxon>
        <taxon>Taibaiella</taxon>
    </lineage>
</organism>
<keyword evidence="4" id="KW-1185">Reference proteome</keyword>
<accession>A0A2P8D6E4</accession>